<keyword evidence="6" id="KW-1185">Reference proteome</keyword>
<dbReference type="AlphaFoldDB" id="B8MIF9"/>
<proteinExistence type="inferred from homology"/>
<dbReference type="OMA" id="QHMHNVL"/>
<dbReference type="InterPro" id="IPR023753">
    <property type="entry name" value="FAD/NAD-binding_dom"/>
</dbReference>
<name>B8MIF9_TALSN</name>
<dbReference type="PANTHER" id="PTHR48105">
    <property type="entry name" value="THIOREDOXIN REDUCTASE 1-RELATED-RELATED"/>
    <property type="match status" value="1"/>
</dbReference>
<dbReference type="InterPro" id="IPR036188">
    <property type="entry name" value="FAD/NAD-bd_sf"/>
</dbReference>
<dbReference type="SUPFAM" id="SSF51905">
    <property type="entry name" value="FAD/NAD(P)-binding domain"/>
    <property type="match status" value="1"/>
</dbReference>
<accession>B8MIF9</accession>
<dbReference type="HOGENOM" id="CLU_031864_5_0_1"/>
<dbReference type="InParanoid" id="B8MIF9"/>
<dbReference type="Gene3D" id="3.50.50.60">
    <property type="entry name" value="FAD/NAD(P)-binding domain"/>
    <property type="match status" value="2"/>
</dbReference>
<dbReference type="EMBL" id="EQ962657">
    <property type="protein sequence ID" value="EED14643.1"/>
    <property type="molecule type" value="Genomic_DNA"/>
</dbReference>
<sequence length="319" mass="35155">MLSPTLYDALIIGAGPAGLSVATGLARQLHTAAVFSSSVFRNAKVKHMHNVLGWDHRSPTDFRAKARADLLARYSTVQFYDEVEIESVSRQSDGRFEARDVRGDVWRGKKLVLAMGVKDIFPDIEGYEDCWGETIHHCLFCDGYEKRGAPSAGVLATDVLETNQRAMHVNRMARRLVDKVTIYTNGNNEQASTFREAIAALDGFKVDPRPFMKLEKKREMDGNEPKIIIHFKDGTCAEEAFLAHGPRYVLNGPFAQQLSLETVETGELKVSPMFNETSMPGVFAVGDCATPMKAVTPAIAMGTGTAAAIVMQLQEEKQV</sequence>
<dbReference type="GO" id="GO:0097237">
    <property type="term" value="P:cellular response to toxic substance"/>
    <property type="evidence" value="ECO:0007669"/>
    <property type="project" value="UniProtKB-ARBA"/>
</dbReference>
<dbReference type="eggNOG" id="ENOG502QQDE">
    <property type="taxonomic scope" value="Eukaryota"/>
</dbReference>
<evidence type="ECO:0000256" key="3">
    <source>
        <dbReference type="ARBA" id="ARBA00023002"/>
    </source>
</evidence>
<comment type="similarity">
    <text evidence="1">Belongs to the class-II pyridine nucleotide-disulfide oxidoreductase family.</text>
</comment>
<dbReference type="GO" id="GO:0016491">
    <property type="term" value="F:oxidoreductase activity"/>
    <property type="evidence" value="ECO:0007669"/>
    <property type="project" value="UniProtKB-KW"/>
</dbReference>
<dbReference type="InterPro" id="IPR050097">
    <property type="entry name" value="Ferredoxin-NADP_redctase_2"/>
</dbReference>
<dbReference type="VEuPathDB" id="FungiDB:TSTA_041210"/>
<dbReference type="PhylomeDB" id="B8MIF9"/>
<keyword evidence="3" id="KW-0560">Oxidoreductase</keyword>
<evidence type="ECO:0000313" key="6">
    <source>
        <dbReference type="Proteomes" id="UP000001745"/>
    </source>
</evidence>
<evidence type="ECO:0000259" key="4">
    <source>
        <dbReference type="Pfam" id="PF07992"/>
    </source>
</evidence>
<dbReference type="RefSeq" id="XP_002484596.1">
    <property type="nucleotide sequence ID" value="XM_002484551.1"/>
</dbReference>
<reference evidence="6" key="1">
    <citation type="journal article" date="2015" name="Genome Announc.">
        <title>Genome sequence of the AIDS-associated pathogen Penicillium marneffei (ATCC18224) and its near taxonomic relative Talaromyces stipitatus (ATCC10500).</title>
        <authorList>
            <person name="Nierman W.C."/>
            <person name="Fedorova-Abrams N.D."/>
            <person name="Andrianopoulos A."/>
        </authorList>
    </citation>
    <scope>NUCLEOTIDE SEQUENCE [LARGE SCALE GENOMIC DNA]</scope>
    <source>
        <strain evidence="6">ATCC 10500 / CBS 375.48 / QM 6759 / NRRL 1006</strain>
    </source>
</reference>
<feature type="domain" description="FAD/NAD(P)-binding" evidence="4">
    <location>
        <begin position="7"/>
        <end position="302"/>
    </location>
</feature>
<evidence type="ECO:0000313" key="5">
    <source>
        <dbReference type="EMBL" id="EED14643.1"/>
    </source>
</evidence>
<gene>
    <name evidence="5" type="ORF">TSTA_041210</name>
</gene>
<dbReference type="STRING" id="441959.B8MIF9"/>
<keyword evidence="2" id="KW-0285">Flavoprotein</keyword>
<dbReference type="Pfam" id="PF07992">
    <property type="entry name" value="Pyr_redox_2"/>
    <property type="match status" value="1"/>
</dbReference>
<protein>
    <submittedName>
        <fullName evidence="5">Thioredoxin reductase GliT</fullName>
    </submittedName>
</protein>
<dbReference type="PRINTS" id="PR00469">
    <property type="entry name" value="PNDRDTASEII"/>
</dbReference>
<dbReference type="GeneID" id="8109706"/>
<dbReference type="PRINTS" id="PR00368">
    <property type="entry name" value="FADPNR"/>
</dbReference>
<dbReference type="Proteomes" id="UP000001745">
    <property type="component" value="Unassembled WGS sequence"/>
</dbReference>
<evidence type="ECO:0000256" key="2">
    <source>
        <dbReference type="ARBA" id="ARBA00022630"/>
    </source>
</evidence>
<dbReference type="OrthoDB" id="10260355at2759"/>
<organism evidence="5 6">
    <name type="scientific">Talaromyces stipitatus (strain ATCC 10500 / CBS 375.48 / QM 6759 / NRRL 1006)</name>
    <name type="common">Penicillium stipitatum</name>
    <dbReference type="NCBI Taxonomy" id="441959"/>
    <lineage>
        <taxon>Eukaryota</taxon>
        <taxon>Fungi</taxon>
        <taxon>Dikarya</taxon>
        <taxon>Ascomycota</taxon>
        <taxon>Pezizomycotina</taxon>
        <taxon>Eurotiomycetes</taxon>
        <taxon>Eurotiomycetidae</taxon>
        <taxon>Eurotiales</taxon>
        <taxon>Trichocomaceae</taxon>
        <taxon>Talaromyces</taxon>
        <taxon>Talaromyces sect. Talaromyces</taxon>
    </lineage>
</organism>
<evidence type="ECO:0000256" key="1">
    <source>
        <dbReference type="ARBA" id="ARBA00009333"/>
    </source>
</evidence>